<dbReference type="GO" id="GO:0004674">
    <property type="term" value="F:protein serine/threonine kinase activity"/>
    <property type="evidence" value="ECO:0007669"/>
    <property type="project" value="UniProtKB-KW"/>
</dbReference>
<dbReference type="PROSITE" id="PS50011">
    <property type="entry name" value="PROTEIN_KINASE_DOM"/>
    <property type="match status" value="1"/>
</dbReference>
<dbReference type="SUPFAM" id="SSF56112">
    <property type="entry name" value="Protein kinase-like (PK-like)"/>
    <property type="match status" value="1"/>
</dbReference>
<sequence length="162" mass="18084">MKNPQPHHVSRDGRITYLSEGDFGPLQGSKLLPKLADSNLALPGLAKGQGHFSAIQSHRFRAPEVTLGCPWSYSVDIWNLGLLMWNLLEDISLFDRPAGEDGEYDAHVHLAQMVSLLGDPPEELIKREQFSRTYQLKEPLANLRGDEKKNPRLCFGHASVVA</sequence>
<evidence type="ECO:0000256" key="5">
    <source>
        <dbReference type="ARBA" id="ARBA00022840"/>
    </source>
</evidence>
<keyword evidence="2" id="KW-0808">Transferase</keyword>
<dbReference type="InterPro" id="IPR051175">
    <property type="entry name" value="CLK_kinases"/>
</dbReference>
<keyword evidence="3" id="KW-0547">Nucleotide-binding</keyword>
<evidence type="ECO:0000313" key="8">
    <source>
        <dbReference type="Proteomes" id="UP001244011"/>
    </source>
</evidence>
<name>A0AAJ0FIE4_9PEZI</name>
<dbReference type="GO" id="GO:0005634">
    <property type="term" value="C:nucleus"/>
    <property type="evidence" value="ECO:0007669"/>
    <property type="project" value="TreeGrafter"/>
</dbReference>
<keyword evidence="1" id="KW-0723">Serine/threonine-protein kinase</keyword>
<dbReference type="GO" id="GO:0005524">
    <property type="term" value="F:ATP binding"/>
    <property type="evidence" value="ECO:0007669"/>
    <property type="project" value="UniProtKB-KW"/>
</dbReference>
<proteinExistence type="predicted"/>
<accession>A0AAJ0FIE4</accession>
<evidence type="ECO:0000256" key="4">
    <source>
        <dbReference type="ARBA" id="ARBA00022777"/>
    </source>
</evidence>
<evidence type="ECO:0000256" key="3">
    <source>
        <dbReference type="ARBA" id="ARBA00022741"/>
    </source>
</evidence>
<comment type="caution">
    <text evidence="7">The sequence shown here is derived from an EMBL/GenBank/DDBJ whole genome shotgun (WGS) entry which is preliminary data.</text>
</comment>
<evidence type="ECO:0000313" key="7">
    <source>
        <dbReference type="EMBL" id="KAK1763214.1"/>
    </source>
</evidence>
<dbReference type="GO" id="GO:0043484">
    <property type="term" value="P:regulation of RNA splicing"/>
    <property type="evidence" value="ECO:0007669"/>
    <property type="project" value="TreeGrafter"/>
</dbReference>
<dbReference type="AlphaFoldDB" id="A0AAJ0FIE4"/>
<keyword evidence="8" id="KW-1185">Reference proteome</keyword>
<dbReference type="RefSeq" id="XP_060279427.1">
    <property type="nucleotide sequence ID" value="XM_060422974.1"/>
</dbReference>
<dbReference type="InterPro" id="IPR000719">
    <property type="entry name" value="Prot_kinase_dom"/>
</dbReference>
<evidence type="ECO:0000256" key="1">
    <source>
        <dbReference type="ARBA" id="ARBA00022527"/>
    </source>
</evidence>
<reference evidence="7" key="1">
    <citation type="submission" date="2023-06" db="EMBL/GenBank/DDBJ databases">
        <title>Genome-scale phylogeny and comparative genomics of the fungal order Sordariales.</title>
        <authorList>
            <consortium name="Lawrence Berkeley National Laboratory"/>
            <person name="Hensen N."/>
            <person name="Bonometti L."/>
            <person name="Westerberg I."/>
            <person name="Brannstrom I.O."/>
            <person name="Guillou S."/>
            <person name="Cros-Aarteil S."/>
            <person name="Calhoun S."/>
            <person name="Haridas S."/>
            <person name="Kuo A."/>
            <person name="Mondo S."/>
            <person name="Pangilinan J."/>
            <person name="Riley R."/>
            <person name="Labutti K."/>
            <person name="Andreopoulos B."/>
            <person name="Lipzen A."/>
            <person name="Chen C."/>
            <person name="Yanf M."/>
            <person name="Daum C."/>
            <person name="Ng V."/>
            <person name="Clum A."/>
            <person name="Steindorff A."/>
            <person name="Ohm R."/>
            <person name="Martin F."/>
            <person name="Silar P."/>
            <person name="Natvig D."/>
            <person name="Lalanne C."/>
            <person name="Gautier V."/>
            <person name="Ament-Velasquez S.L."/>
            <person name="Kruys A."/>
            <person name="Hutchinson M.I."/>
            <person name="Powell A.J."/>
            <person name="Barry K."/>
            <person name="Miller A.N."/>
            <person name="Grigoriev I.V."/>
            <person name="Debuchy R."/>
            <person name="Gladieux P."/>
            <person name="Thoren M.H."/>
            <person name="Johannesson H."/>
        </authorList>
    </citation>
    <scope>NUCLEOTIDE SEQUENCE</scope>
    <source>
        <strain evidence="7">8032-3</strain>
    </source>
</reference>
<evidence type="ECO:0000256" key="2">
    <source>
        <dbReference type="ARBA" id="ARBA00022679"/>
    </source>
</evidence>
<gene>
    <name evidence="7" type="ORF">QBC33DRAFT_247829</name>
</gene>
<dbReference type="PANTHER" id="PTHR45646">
    <property type="entry name" value="SERINE/THREONINE-PROTEIN KINASE DOA-RELATED"/>
    <property type="match status" value="1"/>
</dbReference>
<dbReference type="GeneID" id="85306161"/>
<feature type="domain" description="Protein kinase" evidence="6">
    <location>
        <begin position="1"/>
        <end position="162"/>
    </location>
</feature>
<dbReference type="Proteomes" id="UP001244011">
    <property type="component" value="Unassembled WGS sequence"/>
</dbReference>
<dbReference type="EMBL" id="MU839029">
    <property type="protein sequence ID" value="KAK1763214.1"/>
    <property type="molecule type" value="Genomic_DNA"/>
</dbReference>
<keyword evidence="4 7" id="KW-0418">Kinase</keyword>
<dbReference type="InterPro" id="IPR011009">
    <property type="entry name" value="Kinase-like_dom_sf"/>
</dbReference>
<keyword evidence="5" id="KW-0067">ATP-binding</keyword>
<evidence type="ECO:0000259" key="6">
    <source>
        <dbReference type="PROSITE" id="PS50011"/>
    </source>
</evidence>
<protein>
    <submittedName>
        <fullName evidence="7">Dual specificity tyrosine-phosphorylation-regulated kinase 3</fullName>
    </submittedName>
</protein>
<dbReference type="PANTHER" id="PTHR45646:SF11">
    <property type="entry name" value="SERINE_THREONINE-PROTEIN KINASE DOA"/>
    <property type="match status" value="1"/>
</dbReference>
<dbReference type="Gene3D" id="1.10.510.10">
    <property type="entry name" value="Transferase(Phosphotransferase) domain 1"/>
    <property type="match status" value="1"/>
</dbReference>
<organism evidence="7 8">
    <name type="scientific">Phialemonium atrogriseum</name>
    <dbReference type="NCBI Taxonomy" id="1093897"/>
    <lineage>
        <taxon>Eukaryota</taxon>
        <taxon>Fungi</taxon>
        <taxon>Dikarya</taxon>
        <taxon>Ascomycota</taxon>
        <taxon>Pezizomycotina</taxon>
        <taxon>Sordariomycetes</taxon>
        <taxon>Sordariomycetidae</taxon>
        <taxon>Cephalothecales</taxon>
        <taxon>Cephalothecaceae</taxon>
        <taxon>Phialemonium</taxon>
    </lineage>
</organism>